<dbReference type="PANTHER" id="PTHR24421:SF10">
    <property type="entry name" value="NITRATE_NITRITE SENSOR PROTEIN NARQ"/>
    <property type="match status" value="1"/>
</dbReference>
<evidence type="ECO:0000256" key="6">
    <source>
        <dbReference type="ARBA" id="ARBA00022777"/>
    </source>
</evidence>
<keyword evidence="13" id="KW-1185">Reference proteome</keyword>
<dbReference type="SUPFAM" id="SSF55874">
    <property type="entry name" value="ATPase domain of HSP90 chaperone/DNA topoisomerase II/histidine kinase"/>
    <property type="match status" value="1"/>
</dbReference>
<dbReference type="GO" id="GO:0005524">
    <property type="term" value="F:ATP binding"/>
    <property type="evidence" value="ECO:0007669"/>
    <property type="project" value="UniProtKB-KW"/>
</dbReference>
<dbReference type="Gene3D" id="3.30.565.10">
    <property type="entry name" value="Histidine kinase-like ATPase, C-terminal domain"/>
    <property type="match status" value="1"/>
</dbReference>
<dbReference type="Pfam" id="PF07730">
    <property type="entry name" value="HisKA_3"/>
    <property type="match status" value="1"/>
</dbReference>
<dbReference type="SMART" id="SM00387">
    <property type="entry name" value="HATPase_c"/>
    <property type="match status" value="1"/>
</dbReference>
<evidence type="ECO:0000313" key="13">
    <source>
        <dbReference type="Proteomes" id="UP000176050"/>
    </source>
</evidence>
<sequence>MKNIFLKYLIVVLFLNTTIIFSQKNSELDSLIKIIDTKIIEEKYESAEALINYLKTTSSYKIDSLNLKIDLKLAKFYKTINRDEEAVEVLLKGLAKAEDYGLNNYVSDYNFEIGQNFSKIKNYSKALLYFRELLNSSKKNNDSLNISKGLYAIGGIHLRKFQDNKRGRNSIKDSIAQIHKDSSLIYHEDAIKFFPKMGGNKIFLASIYSNIAGYHYYTEDNKSAEIYSVKSLDIYLSEGDSLEAASVLNTLGAINIRQKDYEKSKEYYLKGLSIVNDRSDYNSKYYKEVFLGNLADLNFRKGKYKDAYIDRIRFEKYKDSLTESVNNEKYSEIEAKFNFSETEKLAAIEKNKREKAEFWLYVLGIASAIVLGFLALIYRAQQLKRKNLILEHQQESLVQERKMERIQNEAQIKILNATLDAKEAERRHIAEILHDSVSSLLSSANMHLYAVKAQLKDTAPEEVNKIGVIISEASDKIRNLSHKLISSVLLKFGLNSAVEDLCDKYSNSELSFTCEGVDIQRYEQSFEIKIHNIIEELVNNILKHSNANKAFIKLEQIDDNLKIQISDNGDGFNVDEILQKDGLGLSQIDARIKIMKGVFKIDSSNIKGTQIYIDVPIANSEE</sequence>
<evidence type="ECO:0000256" key="4">
    <source>
        <dbReference type="ARBA" id="ARBA00022679"/>
    </source>
</evidence>
<keyword evidence="8" id="KW-0902">Two-component regulatory system</keyword>
<evidence type="ECO:0000313" key="12">
    <source>
        <dbReference type="EMBL" id="AOW20407.1"/>
    </source>
</evidence>
<accession>A0A1D8P751</accession>
<keyword evidence="10" id="KW-0812">Transmembrane</keyword>
<keyword evidence="7" id="KW-0067">ATP-binding</keyword>
<dbReference type="PROSITE" id="PS50109">
    <property type="entry name" value="HIS_KIN"/>
    <property type="match status" value="1"/>
</dbReference>
<evidence type="ECO:0000256" key="2">
    <source>
        <dbReference type="ARBA" id="ARBA00012438"/>
    </source>
</evidence>
<dbReference type="STRING" id="1850246.LPB138_06845"/>
<evidence type="ECO:0000256" key="5">
    <source>
        <dbReference type="ARBA" id="ARBA00022741"/>
    </source>
</evidence>
<dbReference type="InterPro" id="IPR019734">
    <property type="entry name" value="TPR_rpt"/>
</dbReference>
<evidence type="ECO:0000256" key="8">
    <source>
        <dbReference type="ARBA" id="ARBA00023012"/>
    </source>
</evidence>
<dbReference type="InterPro" id="IPR011990">
    <property type="entry name" value="TPR-like_helical_dom_sf"/>
</dbReference>
<dbReference type="CDD" id="cd16917">
    <property type="entry name" value="HATPase_UhpB-NarQ-NarX-like"/>
    <property type="match status" value="1"/>
</dbReference>
<evidence type="ECO:0000256" key="3">
    <source>
        <dbReference type="ARBA" id="ARBA00022553"/>
    </source>
</evidence>
<dbReference type="GO" id="GO:0016020">
    <property type="term" value="C:membrane"/>
    <property type="evidence" value="ECO:0007669"/>
    <property type="project" value="InterPro"/>
</dbReference>
<dbReference type="RefSeq" id="WP_070236550.1">
    <property type="nucleotide sequence ID" value="NZ_CP017478.1"/>
</dbReference>
<dbReference type="InterPro" id="IPR050482">
    <property type="entry name" value="Sensor_HK_TwoCompSys"/>
</dbReference>
<evidence type="ECO:0000256" key="7">
    <source>
        <dbReference type="ARBA" id="ARBA00022840"/>
    </source>
</evidence>
<dbReference type="InterPro" id="IPR011712">
    <property type="entry name" value="Sig_transdc_His_kin_sub3_dim/P"/>
</dbReference>
<keyword evidence="3" id="KW-0597">Phosphoprotein</keyword>
<dbReference type="SUPFAM" id="SSF48452">
    <property type="entry name" value="TPR-like"/>
    <property type="match status" value="2"/>
</dbReference>
<keyword evidence="6" id="KW-0418">Kinase</keyword>
<feature type="domain" description="Histidine kinase" evidence="11">
    <location>
        <begin position="428"/>
        <end position="619"/>
    </location>
</feature>
<dbReference type="EMBL" id="CP017478">
    <property type="protein sequence ID" value="AOW20407.1"/>
    <property type="molecule type" value="Genomic_DNA"/>
</dbReference>
<evidence type="ECO:0000259" key="11">
    <source>
        <dbReference type="PROSITE" id="PS50109"/>
    </source>
</evidence>
<protein>
    <recommendedName>
        <fullName evidence="2">histidine kinase</fullName>
        <ecNumber evidence="2">2.7.13.3</ecNumber>
    </recommendedName>
</protein>
<reference evidence="12 13" key="1">
    <citation type="submission" date="2016-10" db="EMBL/GenBank/DDBJ databases">
        <title>Lutibacter sp. LPB0138, isolated from marine gastropod.</title>
        <authorList>
            <person name="Kim E."/>
            <person name="Yi H."/>
        </authorList>
    </citation>
    <scope>NUCLEOTIDE SEQUENCE [LARGE SCALE GENOMIC DNA]</scope>
    <source>
        <strain evidence="12 13">LPB0138</strain>
    </source>
</reference>
<dbReference type="Proteomes" id="UP000176050">
    <property type="component" value="Chromosome"/>
</dbReference>
<feature type="transmembrane region" description="Helical" evidence="10">
    <location>
        <begin position="358"/>
        <end position="378"/>
    </location>
</feature>
<dbReference type="PANTHER" id="PTHR24421">
    <property type="entry name" value="NITRATE/NITRITE SENSOR PROTEIN NARX-RELATED"/>
    <property type="match status" value="1"/>
</dbReference>
<keyword evidence="4" id="KW-0808">Transferase</keyword>
<organism evidence="12 13">
    <name type="scientific">Urechidicola croceus</name>
    <dbReference type="NCBI Taxonomy" id="1850246"/>
    <lineage>
        <taxon>Bacteria</taxon>
        <taxon>Pseudomonadati</taxon>
        <taxon>Bacteroidota</taxon>
        <taxon>Flavobacteriia</taxon>
        <taxon>Flavobacteriales</taxon>
        <taxon>Flavobacteriaceae</taxon>
        <taxon>Urechidicola</taxon>
    </lineage>
</organism>
<dbReference type="AlphaFoldDB" id="A0A1D8P751"/>
<evidence type="ECO:0000256" key="9">
    <source>
        <dbReference type="SAM" id="Coils"/>
    </source>
</evidence>
<dbReference type="Pfam" id="PF13424">
    <property type="entry name" value="TPR_12"/>
    <property type="match status" value="1"/>
</dbReference>
<dbReference type="OrthoDB" id="9760839at2"/>
<keyword evidence="10" id="KW-0472">Membrane</keyword>
<feature type="coiled-coil region" evidence="9">
    <location>
        <begin position="380"/>
        <end position="427"/>
    </location>
</feature>
<keyword evidence="9" id="KW-0175">Coiled coil</keyword>
<dbReference type="InterPro" id="IPR003594">
    <property type="entry name" value="HATPase_dom"/>
</dbReference>
<dbReference type="GO" id="GO:0046983">
    <property type="term" value="F:protein dimerization activity"/>
    <property type="evidence" value="ECO:0007669"/>
    <property type="project" value="InterPro"/>
</dbReference>
<keyword evidence="5" id="KW-0547">Nucleotide-binding</keyword>
<dbReference type="KEGG" id="lul:LPB138_06845"/>
<dbReference type="EC" id="2.7.13.3" evidence="2"/>
<dbReference type="Gene3D" id="1.25.40.10">
    <property type="entry name" value="Tetratricopeptide repeat domain"/>
    <property type="match status" value="1"/>
</dbReference>
<dbReference type="Pfam" id="PF02518">
    <property type="entry name" value="HATPase_c"/>
    <property type="match status" value="1"/>
</dbReference>
<keyword evidence="10" id="KW-1133">Transmembrane helix</keyword>
<name>A0A1D8P751_9FLAO</name>
<dbReference type="GO" id="GO:0000155">
    <property type="term" value="F:phosphorelay sensor kinase activity"/>
    <property type="evidence" value="ECO:0007669"/>
    <property type="project" value="InterPro"/>
</dbReference>
<proteinExistence type="predicted"/>
<dbReference type="InterPro" id="IPR036890">
    <property type="entry name" value="HATPase_C_sf"/>
</dbReference>
<comment type="catalytic activity">
    <reaction evidence="1">
        <text>ATP + protein L-histidine = ADP + protein N-phospho-L-histidine.</text>
        <dbReference type="EC" id="2.7.13.3"/>
    </reaction>
</comment>
<dbReference type="Gene3D" id="1.20.5.1930">
    <property type="match status" value="1"/>
</dbReference>
<dbReference type="InterPro" id="IPR005467">
    <property type="entry name" value="His_kinase_dom"/>
</dbReference>
<evidence type="ECO:0000256" key="10">
    <source>
        <dbReference type="SAM" id="Phobius"/>
    </source>
</evidence>
<dbReference type="SMART" id="SM00028">
    <property type="entry name" value="TPR"/>
    <property type="match status" value="2"/>
</dbReference>
<gene>
    <name evidence="12" type="ORF">LPB138_06845</name>
</gene>
<evidence type="ECO:0000256" key="1">
    <source>
        <dbReference type="ARBA" id="ARBA00000085"/>
    </source>
</evidence>